<keyword evidence="1" id="KW-1133">Transmembrane helix</keyword>
<dbReference type="Proteomes" id="UP000677611">
    <property type="component" value="Unassembled WGS sequence"/>
</dbReference>
<reference evidence="2 3" key="1">
    <citation type="submission" date="2021-03" db="EMBL/GenBank/DDBJ databases">
        <title>Identification of novel Bacillus strains.</title>
        <authorList>
            <person name="Xiao Z."/>
            <person name="Li Y."/>
            <person name="Shen J."/>
        </authorList>
    </citation>
    <scope>NUCLEOTIDE SEQUENCE [LARGE SCALE GENOMIC DNA]</scope>
    <source>
        <strain evidence="2 3">SY8</strain>
    </source>
</reference>
<evidence type="ECO:0008006" key="4">
    <source>
        <dbReference type="Google" id="ProtNLM"/>
    </source>
</evidence>
<protein>
    <recommendedName>
        <fullName evidence="4">DUF1433 domain-containing protein</fullName>
    </recommendedName>
</protein>
<accession>A0ABS3P363</accession>
<dbReference type="RefSeq" id="WP_208018802.1">
    <property type="nucleotide sequence ID" value="NZ_JAGDQJ010000026.1"/>
</dbReference>
<name>A0ABS3P363_9BACI</name>
<feature type="transmembrane region" description="Helical" evidence="1">
    <location>
        <begin position="9"/>
        <end position="29"/>
    </location>
</feature>
<keyword evidence="1" id="KW-0812">Transmembrane</keyword>
<evidence type="ECO:0000313" key="2">
    <source>
        <dbReference type="EMBL" id="MBO1627470.1"/>
    </source>
</evidence>
<dbReference type="EMBL" id="JAGDQJ010000026">
    <property type="protein sequence ID" value="MBO1627470.1"/>
    <property type="molecule type" value="Genomic_DNA"/>
</dbReference>
<evidence type="ECO:0000256" key="1">
    <source>
        <dbReference type="SAM" id="Phobius"/>
    </source>
</evidence>
<gene>
    <name evidence="2" type="ORF">J4P90_20005</name>
</gene>
<keyword evidence="3" id="KW-1185">Reference proteome</keyword>
<keyword evidence="1" id="KW-0472">Membrane</keyword>
<evidence type="ECO:0000313" key="3">
    <source>
        <dbReference type="Proteomes" id="UP000677611"/>
    </source>
</evidence>
<comment type="caution">
    <text evidence="2">The sequence shown here is derived from an EMBL/GenBank/DDBJ whole genome shotgun (WGS) entry which is preliminary data.</text>
</comment>
<organism evidence="2 3">
    <name type="scientific">Bacillus arachidis</name>
    <dbReference type="NCBI Taxonomy" id="2819290"/>
    <lineage>
        <taxon>Bacteria</taxon>
        <taxon>Bacillati</taxon>
        <taxon>Bacillota</taxon>
        <taxon>Bacilli</taxon>
        <taxon>Bacillales</taxon>
        <taxon>Bacillaceae</taxon>
        <taxon>Bacillus</taxon>
    </lineage>
</organism>
<proteinExistence type="predicted"/>
<sequence>MDKPKKKNVIILTILAIIVLIISCTASFIHNRNIAKEKATEVAIQHMIKEENIDFMVTDVKIEHLELKGFITVSGYDKKDKQERYHVMINKTQNYTIEFWGKLNPN</sequence>
<dbReference type="PROSITE" id="PS51257">
    <property type="entry name" value="PROKAR_LIPOPROTEIN"/>
    <property type="match status" value="1"/>
</dbReference>